<dbReference type="AlphaFoldDB" id="A0AAN8JZY8"/>
<evidence type="ECO:0000313" key="2">
    <source>
        <dbReference type="Proteomes" id="UP001347796"/>
    </source>
</evidence>
<protein>
    <submittedName>
        <fullName evidence="1">Uncharacterized protein</fullName>
    </submittedName>
</protein>
<evidence type="ECO:0000313" key="1">
    <source>
        <dbReference type="EMBL" id="KAK6185225.1"/>
    </source>
</evidence>
<dbReference type="Proteomes" id="UP001347796">
    <property type="component" value="Unassembled WGS sequence"/>
</dbReference>
<proteinExistence type="predicted"/>
<name>A0AAN8JZY8_PATCE</name>
<accession>A0AAN8JZY8</accession>
<sequence>MDEHVLKQYLIILISINLIKETIAWHDVQRKDGSCCFVDLFCFGACFKRSGRSDHGIQYISQINNVIVNQNLPSNKDFVSKIRRGFNQSRHSRLNTEHAAVDAVDRIHLLSVKPTTSKILKTIENHLKDRMRILGRNTLEKPRKLKLSSNYEGRWRSNVHI</sequence>
<keyword evidence="2" id="KW-1185">Reference proteome</keyword>
<gene>
    <name evidence="1" type="ORF">SNE40_007503</name>
</gene>
<reference evidence="1 2" key="1">
    <citation type="submission" date="2024-01" db="EMBL/GenBank/DDBJ databases">
        <title>The genome of the rayed Mediterranean limpet Patella caerulea (Linnaeus, 1758).</title>
        <authorList>
            <person name="Anh-Thu Weber A."/>
            <person name="Halstead-Nussloch G."/>
        </authorList>
    </citation>
    <scope>NUCLEOTIDE SEQUENCE [LARGE SCALE GENOMIC DNA]</scope>
    <source>
        <strain evidence="1">AATW-2023a</strain>
        <tissue evidence="1">Whole specimen</tissue>
    </source>
</reference>
<dbReference type="EMBL" id="JAZGQO010000006">
    <property type="protein sequence ID" value="KAK6185225.1"/>
    <property type="molecule type" value="Genomic_DNA"/>
</dbReference>
<organism evidence="1 2">
    <name type="scientific">Patella caerulea</name>
    <name type="common">Rayed Mediterranean limpet</name>
    <dbReference type="NCBI Taxonomy" id="87958"/>
    <lineage>
        <taxon>Eukaryota</taxon>
        <taxon>Metazoa</taxon>
        <taxon>Spiralia</taxon>
        <taxon>Lophotrochozoa</taxon>
        <taxon>Mollusca</taxon>
        <taxon>Gastropoda</taxon>
        <taxon>Patellogastropoda</taxon>
        <taxon>Patelloidea</taxon>
        <taxon>Patellidae</taxon>
        <taxon>Patella</taxon>
    </lineage>
</organism>
<comment type="caution">
    <text evidence="1">The sequence shown here is derived from an EMBL/GenBank/DDBJ whole genome shotgun (WGS) entry which is preliminary data.</text>
</comment>